<accession>A0ABV4QEX8</accession>
<protein>
    <recommendedName>
        <fullName evidence="4">DUF1449 family protein</fullName>
    </recommendedName>
</protein>
<evidence type="ECO:0000313" key="3">
    <source>
        <dbReference type="Proteomes" id="UP001569963"/>
    </source>
</evidence>
<evidence type="ECO:0000256" key="1">
    <source>
        <dbReference type="SAM" id="Phobius"/>
    </source>
</evidence>
<name>A0ABV4QEX8_9ACTN</name>
<reference evidence="2 3" key="1">
    <citation type="submission" date="2023-11" db="EMBL/GenBank/DDBJ databases">
        <title>Actinomadura monticuli sp. nov., isolated from volcanic ash.</title>
        <authorList>
            <person name="Lee S.D."/>
            <person name="Yang H."/>
            <person name="Kim I.S."/>
        </authorList>
    </citation>
    <scope>NUCLEOTIDE SEQUENCE [LARGE SCALE GENOMIC DNA]</scope>
    <source>
        <strain evidence="2 3">DLS-62</strain>
    </source>
</reference>
<dbReference type="Proteomes" id="UP001569963">
    <property type="component" value="Unassembled WGS sequence"/>
</dbReference>
<keyword evidence="1" id="KW-1133">Transmembrane helix</keyword>
<proteinExistence type="predicted"/>
<feature type="transmembrane region" description="Helical" evidence="1">
    <location>
        <begin position="82"/>
        <end position="105"/>
    </location>
</feature>
<keyword evidence="1" id="KW-0472">Membrane</keyword>
<keyword evidence="1" id="KW-0812">Transmembrane</keyword>
<sequence>MGEFTSAAFGFPTALFSFSLIVVAGYWTLVLLGGLGVDFLGAGADADAGAGTGAGDIDGVDGADGPGGFVGERLAMLGLGGVPATVVLSLLIALAWFVSLAVAALSDGAVLRALDLPAALAVAWLGTRLAVRPLRGVFQSPVAASLRDFVGRPCVIRTGRVGPDFGQAEVTAPDGSSAIVQVRQPAMDVAVAGAAKGAGLTGGSTALIFDFDPDGQFFWVMPHDTASDLAGEHRPAT</sequence>
<evidence type="ECO:0008006" key="4">
    <source>
        <dbReference type="Google" id="ProtNLM"/>
    </source>
</evidence>
<organism evidence="2 3">
    <name type="scientific">Actinomadura monticuli</name>
    <dbReference type="NCBI Taxonomy" id="3097367"/>
    <lineage>
        <taxon>Bacteria</taxon>
        <taxon>Bacillati</taxon>
        <taxon>Actinomycetota</taxon>
        <taxon>Actinomycetes</taxon>
        <taxon>Streptosporangiales</taxon>
        <taxon>Thermomonosporaceae</taxon>
        <taxon>Actinomadura</taxon>
    </lineage>
</organism>
<dbReference type="EMBL" id="JAXCEI010000008">
    <property type="protein sequence ID" value="MFA1541114.1"/>
    <property type="molecule type" value="Genomic_DNA"/>
</dbReference>
<feature type="transmembrane region" description="Helical" evidence="1">
    <location>
        <begin position="7"/>
        <end position="29"/>
    </location>
</feature>
<evidence type="ECO:0000313" key="2">
    <source>
        <dbReference type="EMBL" id="MFA1541114.1"/>
    </source>
</evidence>
<gene>
    <name evidence="2" type="ORF">SM611_19500</name>
</gene>
<comment type="caution">
    <text evidence="2">The sequence shown here is derived from an EMBL/GenBank/DDBJ whole genome shotgun (WGS) entry which is preliminary data.</text>
</comment>
<dbReference type="RefSeq" id="WP_371951213.1">
    <property type="nucleotide sequence ID" value="NZ_JAXCEI010000008.1"/>
</dbReference>
<keyword evidence="3" id="KW-1185">Reference proteome</keyword>